<dbReference type="SUPFAM" id="SSF54427">
    <property type="entry name" value="NTF2-like"/>
    <property type="match status" value="1"/>
</dbReference>
<feature type="signal peptide" evidence="1">
    <location>
        <begin position="1"/>
        <end position="26"/>
    </location>
</feature>
<dbReference type="InterPro" id="IPR032710">
    <property type="entry name" value="NTF2-like_dom_sf"/>
</dbReference>
<dbReference type="EMBL" id="CP116346">
    <property type="protein sequence ID" value="WIT10093.1"/>
    <property type="molecule type" value="Genomic_DNA"/>
</dbReference>
<organism evidence="3 4">
    <name type="scientific">Paucibacter sediminis</name>
    <dbReference type="NCBI Taxonomy" id="3019553"/>
    <lineage>
        <taxon>Bacteria</taxon>
        <taxon>Pseudomonadati</taxon>
        <taxon>Pseudomonadota</taxon>
        <taxon>Betaproteobacteria</taxon>
        <taxon>Burkholderiales</taxon>
        <taxon>Sphaerotilaceae</taxon>
        <taxon>Roseateles</taxon>
    </lineage>
</organism>
<dbReference type="KEGG" id="pais:PFX98_14230"/>
<evidence type="ECO:0000313" key="3">
    <source>
        <dbReference type="EMBL" id="WIT10093.1"/>
    </source>
</evidence>
<proteinExistence type="predicted"/>
<dbReference type="Gene3D" id="3.10.450.50">
    <property type="match status" value="1"/>
</dbReference>
<dbReference type="Proteomes" id="UP001177769">
    <property type="component" value="Chromosome"/>
</dbReference>
<evidence type="ECO:0000256" key="1">
    <source>
        <dbReference type="SAM" id="SignalP"/>
    </source>
</evidence>
<name>A0AA95NAG3_9BURK</name>
<reference evidence="3" key="1">
    <citation type="submission" date="2023-01" db="EMBL/GenBank/DDBJ databases">
        <title>Whole genome sequence of Paucibacter sp. S2-9 isolated from pond sediment.</title>
        <authorList>
            <person name="Jung J.Y."/>
        </authorList>
    </citation>
    <scope>NUCLEOTIDE SEQUENCE</scope>
    <source>
        <strain evidence="3">S2-9</strain>
    </source>
</reference>
<dbReference type="InterPro" id="IPR037401">
    <property type="entry name" value="SnoaL-like"/>
</dbReference>
<protein>
    <submittedName>
        <fullName evidence="3">DUF4440 domain-containing protein</fullName>
    </submittedName>
</protein>
<feature type="domain" description="SnoaL-like" evidence="2">
    <location>
        <begin position="38"/>
        <end position="149"/>
    </location>
</feature>
<sequence length="165" mass="17524">MNALTRCCWLVLMVCQLAFFSTAATAAPRDGELAGLAAAVDAQWNARDAAALSAFYAADATLSLGRDGPRLAGRAQIQAYFEQSLARVAKDLSHRTVLRRVEPLDGQTYLTDNAIYVERPGANGATEVVGEFFTLTIVRPAASGWEIVAVRAVPLSRTPARAAAG</sequence>
<dbReference type="Pfam" id="PF13577">
    <property type="entry name" value="SnoaL_4"/>
    <property type="match status" value="1"/>
</dbReference>
<evidence type="ECO:0000259" key="2">
    <source>
        <dbReference type="Pfam" id="PF13577"/>
    </source>
</evidence>
<keyword evidence="1" id="KW-0732">Signal</keyword>
<feature type="chain" id="PRO_5041641295" evidence="1">
    <location>
        <begin position="27"/>
        <end position="165"/>
    </location>
</feature>
<accession>A0AA95NAG3</accession>
<evidence type="ECO:0000313" key="4">
    <source>
        <dbReference type="Proteomes" id="UP001177769"/>
    </source>
</evidence>
<keyword evidence="4" id="KW-1185">Reference proteome</keyword>
<dbReference type="RefSeq" id="WP_285231162.1">
    <property type="nucleotide sequence ID" value="NZ_CP116346.1"/>
</dbReference>
<gene>
    <name evidence="3" type="ORF">PFX98_14230</name>
</gene>
<dbReference type="AlphaFoldDB" id="A0AA95NAG3"/>